<dbReference type="Gene3D" id="3.30.1380.10">
    <property type="match status" value="1"/>
</dbReference>
<dbReference type="GO" id="GO:0046872">
    <property type="term" value="F:metal ion binding"/>
    <property type="evidence" value="ECO:0007669"/>
    <property type="project" value="UniProtKB-KW"/>
</dbReference>
<dbReference type="GO" id="GO:0016805">
    <property type="term" value="F:dipeptidase activity"/>
    <property type="evidence" value="ECO:0007669"/>
    <property type="project" value="UniProtKB-KW"/>
</dbReference>
<dbReference type="HOGENOM" id="CLU_060744_0_1_1"/>
<name>I7MKK4_TETTS</name>
<dbReference type="RefSeq" id="XP_001019691.1">
    <property type="nucleotide sequence ID" value="XM_001019691.1"/>
</dbReference>
<dbReference type="InParanoid" id="I7MKK4"/>
<dbReference type="InterPro" id="IPR009045">
    <property type="entry name" value="Zn_M74/Hedgehog-like"/>
</dbReference>
<organism evidence="9 10">
    <name type="scientific">Tetrahymena thermophila (strain SB210)</name>
    <dbReference type="NCBI Taxonomy" id="312017"/>
    <lineage>
        <taxon>Eukaryota</taxon>
        <taxon>Sar</taxon>
        <taxon>Alveolata</taxon>
        <taxon>Ciliophora</taxon>
        <taxon>Intramacronucleata</taxon>
        <taxon>Oligohymenophorea</taxon>
        <taxon>Hymenostomatida</taxon>
        <taxon>Tetrahymenina</taxon>
        <taxon>Tetrahymenidae</taxon>
        <taxon>Tetrahymena</taxon>
    </lineage>
</organism>
<sequence>MLQKIVAILLICNLIYCIPQGFVYLSEFDPTILQDIRYHGFHNFVGRPIVGYNASECILTIEAAQNISLAQKEFLSQGYSIKVYDCYRPQKAVEDFYQWSLNFSDSLMKNEFYPLLNKDQLFPDYISRTSNHCKGSTLDLALVKLPAQPSEKYYPGMNLTSCFANITERFHDNIIDFGTGFDCMDPLSNTANPNITSIQAFHRQFLNDTLAKYGFVNYAGEWWHYTLTPQPYETSFDFNVDPIDKIEGQTYLL</sequence>
<dbReference type="PIRSF" id="PIRSF026671">
    <property type="entry name" value="AA_dipeptidase"/>
    <property type="match status" value="1"/>
</dbReference>
<dbReference type="HAMAP" id="MF_01924">
    <property type="entry name" value="A_A_dipeptidase"/>
    <property type="match status" value="1"/>
</dbReference>
<dbReference type="OMA" id="EEWWHYT"/>
<keyword evidence="7" id="KW-0961">Cell wall biogenesis/degradation</keyword>
<keyword evidence="4" id="KW-0862">Zinc</keyword>
<keyword evidence="6" id="KW-0482">Metalloprotease</keyword>
<proteinExistence type="inferred from homology"/>
<dbReference type="PANTHER" id="PTHR43126:SF1">
    <property type="entry name" value="D-ALANYL-D-ALANINE DIPEPTIDASE"/>
    <property type="match status" value="1"/>
</dbReference>
<evidence type="ECO:0000256" key="8">
    <source>
        <dbReference type="SAM" id="SignalP"/>
    </source>
</evidence>
<protein>
    <submittedName>
        <fullName evidence="9">D-alanyl-D-alanine dipeptidase</fullName>
    </submittedName>
</protein>
<dbReference type="Pfam" id="PF01427">
    <property type="entry name" value="Peptidase_M15"/>
    <property type="match status" value="2"/>
</dbReference>
<keyword evidence="3" id="KW-0378">Hydrolase</keyword>
<reference evidence="10" key="1">
    <citation type="journal article" date="2006" name="PLoS Biol.">
        <title>Macronuclear genome sequence of the ciliate Tetrahymena thermophila, a model eukaryote.</title>
        <authorList>
            <person name="Eisen J.A."/>
            <person name="Coyne R.S."/>
            <person name="Wu M."/>
            <person name="Wu D."/>
            <person name="Thiagarajan M."/>
            <person name="Wortman J.R."/>
            <person name="Badger J.H."/>
            <person name="Ren Q."/>
            <person name="Amedeo P."/>
            <person name="Jones K.M."/>
            <person name="Tallon L.J."/>
            <person name="Delcher A.L."/>
            <person name="Salzberg S.L."/>
            <person name="Silva J.C."/>
            <person name="Haas B.J."/>
            <person name="Majoros W.H."/>
            <person name="Farzad M."/>
            <person name="Carlton J.M."/>
            <person name="Smith R.K. Jr."/>
            <person name="Garg J."/>
            <person name="Pearlman R.E."/>
            <person name="Karrer K.M."/>
            <person name="Sun L."/>
            <person name="Manning G."/>
            <person name="Elde N.C."/>
            <person name="Turkewitz A.P."/>
            <person name="Asai D.J."/>
            <person name="Wilkes D.E."/>
            <person name="Wang Y."/>
            <person name="Cai H."/>
            <person name="Collins K."/>
            <person name="Stewart B.A."/>
            <person name="Lee S.R."/>
            <person name="Wilamowska K."/>
            <person name="Weinberg Z."/>
            <person name="Ruzzo W.L."/>
            <person name="Wloga D."/>
            <person name="Gaertig J."/>
            <person name="Frankel J."/>
            <person name="Tsao C.-C."/>
            <person name="Gorovsky M.A."/>
            <person name="Keeling P.J."/>
            <person name="Waller R.F."/>
            <person name="Patron N.J."/>
            <person name="Cherry J.M."/>
            <person name="Stover N.A."/>
            <person name="Krieger C.J."/>
            <person name="del Toro C."/>
            <person name="Ryder H.F."/>
            <person name="Williamson S.C."/>
            <person name="Barbeau R.A."/>
            <person name="Hamilton E.P."/>
            <person name="Orias E."/>
        </authorList>
    </citation>
    <scope>NUCLEOTIDE SEQUENCE [LARGE SCALE GENOMIC DNA]</scope>
    <source>
        <strain evidence="10">SB210</strain>
    </source>
</reference>
<evidence type="ECO:0000256" key="5">
    <source>
        <dbReference type="ARBA" id="ARBA00022997"/>
    </source>
</evidence>
<dbReference type="Proteomes" id="UP000009168">
    <property type="component" value="Unassembled WGS sequence"/>
</dbReference>
<dbReference type="CDD" id="cd14817">
    <property type="entry name" value="D-Ala-D-Ala_dipeptidase_VanX"/>
    <property type="match status" value="1"/>
</dbReference>
<evidence type="ECO:0000313" key="9">
    <source>
        <dbReference type="EMBL" id="EAR99446.1"/>
    </source>
</evidence>
<dbReference type="SUPFAM" id="SSF55166">
    <property type="entry name" value="Hedgehog/DD-peptidase"/>
    <property type="match status" value="1"/>
</dbReference>
<dbReference type="EMBL" id="GG662639">
    <property type="protein sequence ID" value="EAR99446.1"/>
    <property type="molecule type" value="Genomic_DNA"/>
</dbReference>
<keyword evidence="2" id="KW-0479">Metal-binding</keyword>
<dbReference type="OrthoDB" id="2314329at2759"/>
<dbReference type="PANTHER" id="PTHR43126">
    <property type="entry name" value="D-ALANYL-D-ALANINE DIPEPTIDASE"/>
    <property type="match status" value="1"/>
</dbReference>
<evidence type="ECO:0000313" key="10">
    <source>
        <dbReference type="Proteomes" id="UP000009168"/>
    </source>
</evidence>
<dbReference type="GO" id="GO:0071555">
    <property type="term" value="P:cell wall organization"/>
    <property type="evidence" value="ECO:0007669"/>
    <property type="project" value="UniProtKB-KW"/>
</dbReference>
<keyword evidence="5" id="KW-0224">Dipeptidase</keyword>
<feature type="chain" id="PRO_5003712750" evidence="8">
    <location>
        <begin position="18"/>
        <end position="253"/>
    </location>
</feature>
<dbReference type="STRING" id="312017.I7MKK4"/>
<dbReference type="GO" id="GO:0006508">
    <property type="term" value="P:proteolysis"/>
    <property type="evidence" value="ECO:0007669"/>
    <property type="project" value="UniProtKB-KW"/>
</dbReference>
<keyword evidence="1" id="KW-0645">Protease</keyword>
<evidence type="ECO:0000256" key="7">
    <source>
        <dbReference type="ARBA" id="ARBA00023316"/>
    </source>
</evidence>
<evidence type="ECO:0000256" key="4">
    <source>
        <dbReference type="ARBA" id="ARBA00022833"/>
    </source>
</evidence>
<dbReference type="eggNOG" id="ENOG502SPZ8">
    <property type="taxonomic scope" value="Eukaryota"/>
</dbReference>
<evidence type="ECO:0000256" key="6">
    <source>
        <dbReference type="ARBA" id="ARBA00023049"/>
    </source>
</evidence>
<evidence type="ECO:0000256" key="3">
    <source>
        <dbReference type="ARBA" id="ARBA00022801"/>
    </source>
</evidence>
<dbReference type="InterPro" id="IPR000755">
    <property type="entry name" value="A_A_dipeptidase"/>
</dbReference>
<accession>I7MKK4</accession>
<feature type="signal peptide" evidence="8">
    <location>
        <begin position="1"/>
        <end position="17"/>
    </location>
</feature>
<evidence type="ECO:0000256" key="1">
    <source>
        <dbReference type="ARBA" id="ARBA00022670"/>
    </source>
</evidence>
<dbReference type="KEGG" id="tet:TTHERM_00136100"/>
<keyword evidence="8" id="KW-0732">Signal</keyword>
<keyword evidence="10" id="KW-1185">Reference proteome</keyword>
<dbReference type="AlphaFoldDB" id="I7MKK4"/>
<gene>
    <name evidence="9" type="ORF">TTHERM_00136100</name>
</gene>
<dbReference type="GO" id="GO:0008237">
    <property type="term" value="F:metallopeptidase activity"/>
    <property type="evidence" value="ECO:0007669"/>
    <property type="project" value="UniProtKB-KW"/>
</dbReference>
<evidence type="ECO:0000256" key="2">
    <source>
        <dbReference type="ARBA" id="ARBA00022723"/>
    </source>
</evidence>
<dbReference type="GeneID" id="7822957"/>